<proteinExistence type="predicted"/>
<accession>D4LEV9</accession>
<dbReference type="Proteomes" id="UP000007054">
    <property type="component" value="Chromosome"/>
</dbReference>
<dbReference type="Pfam" id="PF14199">
    <property type="entry name" value="DUF4317"/>
    <property type="match status" value="1"/>
</dbReference>
<reference evidence="1" key="1">
    <citation type="submission" date="2010-03" db="EMBL/GenBank/DDBJ databases">
        <title>The genome sequence of Ruminococcus sp. 18P13.</title>
        <authorList>
            <consortium name="metaHIT consortium -- http://www.metahit.eu/"/>
            <person name="Pajon A."/>
            <person name="Turner K."/>
            <person name="Parkhill J."/>
            <person name="Bernalier A."/>
        </authorList>
    </citation>
    <scope>NUCLEOTIDE SEQUENCE [LARGE SCALE GENOMIC DNA]</scope>
    <source>
        <strain evidence="1">Type strain: 18P13</strain>
    </source>
</reference>
<evidence type="ECO:0008006" key="3">
    <source>
        <dbReference type="Google" id="ProtNLM"/>
    </source>
</evidence>
<gene>
    <name evidence="1" type="ordered locus">RUM_21360</name>
</gene>
<dbReference type="InterPro" id="IPR025466">
    <property type="entry name" value="DUF4317"/>
</dbReference>
<dbReference type="BioCyc" id="RCHA213810:RUM_RS10365-MONOMER"/>
<dbReference type="AlphaFoldDB" id="D4LEV9"/>
<dbReference type="GeneID" id="83156794"/>
<protein>
    <recommendedName>
        <fullName evidence="3">DUF4317 domain-containing protein</fullName>
    </recommendedName>
</protein>
<dbReference type="KEGG" id="rch:RUM_21360"/>
<dbReference type="RefSeq" id="WP_015559060.1">
    <property type="nucleotide sequence ID" value="NC_021039.1"/>
</dbReference>
<evidence type="ECO:0000313" key="1">
    <source>
        <dbReference type="EMBL" id="CBL18154.1"/>
    </source>
</evidence>
<evidence type="ECO:0000313" key="2">
    <source>
        <dbReference type="Proteomes" id="UP000007054"/>
    </source>
</evidence>
<dbReference type="HOGENOM" id="CLU_044566_1_0_9"/>
<reference evidence="1" key="2">
    <citation type="submission" date="2010-03" db="EMBL/GenBank/DDBJ databases">
        <authorList>
            <person name="Pajon A."/>
        </authorList>
    </citation>
    <scope>NUCLEOTIDE SEQUENCE</scope>
    <source>
        <strain evidence="1">Type strain: 18P13</strain>
    </source>
</reference>
<dbReference type="STRING" id="213810.RUM_21360"/>
<organism evidence="1 2">
    <name type="scientific">Ruminococcus champanellensis (strain DSM 18848 / JCM 17042 / KCTC 15320 / 18P13)</name>
    <dbReference type="NCBI Taxonomy" id="213810"/>
    <lineage>
        <taxon>Bacteria</taxon>
        <taxon>Bacillati</taxon>
        <taxon>Bacillota</taxon>
        <taxon>Clostridia</taxon>
        <taxon>Eubacteriales</taxon>
        <taxon>Oscillospiraceae</taxon>
        <taxon>Ruminococcus</taxon>
    </lineage>
</organism>
<keyword evidence="2" id="KW-1185">Reference proteome</keyword>
<dbReference type="PATRIC" id="fig|213810.4.peg.2023"/>
<dbReference type="EMBL" id="FP929052">
    <property type="protein sequence ID" value="CBL18154.1"/>
    <property type="molecule type" value="Genomic_DNA"/>
</dbReference>
<name>D4LEV9_RUMC1</name>
<sequence length="383" mass="43016">MNKKEVGEIRKNFTDASGFMVMHRMLTAYIDPEKNVRCRQVQSCITMPEDSRAVWKDTLRRVLSPSVGKALTEYAFPNEQYAQGGTQQMLYQLLQTKLEAEEPIDAFLTHLSEKIQYASAFAFTCAYCTYTIRTKDKNDEYNETADEEYSFLLAGFCPANTGDDGFVYSEFDNALVKKENTELIVSKAPSDGFLFPVFSDRSPDINHMMYYSQKPNKPNLSIVEDVLGCQFLMCPKEEKAEFQTILRTVAGEDLDYMMITSVNERLAEVAADHKTETEVPTLDSSKLKDLLYDVGVSREKLDVVETVYQKTVGDAPLTVSNLIETKTVVSTPEITVHIKPGATDKVRTSVIGGRHCLLIDLDDPCVEINGLTAKLYQPAASEE</sequence>